<reference evidence="2" key="2">
    <citation type="submission" date="2015-07" db="EMBL/GenBank/DDBJ databases">
        <authorList>
            <person name="Noorani M."/>
        </authorList>
    </citation>
    <scope>NUCLEOTIDE SEQUENCE</scope>
    <source>
        <strain evidence="2">CO275</strain>
    </source>
</reference>
<dbReference type="AlphaFoldDB" id="A0A1L8ZAV9"/>
<feature type="signal peptide" evidence="1">
    <location>
        <begin position="1"/>
        <end position="21"/>
    </location>
</feature>
<evidence type="ECO:0000256" key="1">
    <source>
        <dbReference type="SAM" id="SignalP"/>
    </source>
</evidence>
<reference evidence="2" key="1">
    <citation type="journal article" date="2015" name="Microbiology">
        <title>Similarities in murine infection and immune response to Borrelia bissettii and Borrelia burgdorferi sensu stricto.</title>
        <authorList>
            <person name="Leydet B.F.Jr."/>
            <person name="Liang F.T."/>
        </authorList>
    </citation>
    <scope>NUCLEOTIDE SEQUENCE [LARGE SCALE GENOMIC DNA]</scope>
    <source>
        <strain evidence="2">CO275</strain>
    </source>
</reference>
<protein>
    <submittedName>
        <fullName evidence="2">Uncharacterized protein</fullName>
    </submittedName>
</protein>
<keyword evidence="1" id="KW-0732">Signal</keyword>
<name>A0A1L8ZAV9_BORBI</name>
<dbReference type="EMBL" id="JNBW01000297">
    <property type="protein sequence ID" value="OJH14900.1"/>
    <property type="molecule type" value="Genomic_DNA"/>
</dbReference>
<evidence type="ECO:0000313" key="2">
    <source>
        <dbReference type="EMBL" id="OJH14900.1"/>
    </source>
</evidence>
<proteinExistence type="predicted"/>
<accession>A0A1L8ZAV9</accession>
<gene>
    <name evidence="2" type="ORF">ER70_05935</name>
</gene>
<comment type="caution">
    <text evidence="2">The sequence shown here is derived from an EMBL/GenBank/DDBJ whole genome shotgun (WGS) entry which is preliminary data.</text>
</comment>
<sequence length="104" mass="11991">MKINKTLILLFLFTKLSFIQAQVNQILTEISPLSVLSKNGKGSVYLKVSKSSDYILTLDKSSNSDFVFKIYDISNKKYITDKIKRRDFKIRLDKNSLYAIIYVG</sequence>
<organism evidence="2">
    <name type="scientific">Borrelia bissettiae</name>
    <name type="common">Borreliella bissettiae</name>
    <dbReference type="NCBI Taxonomy" id="64897"/>
    <lineage>
        <taxon>Bacteria</taxon>
        <taxon>Pseudomonadati</taxon>
        <taxon>Spirochaetota</taxon>
        <taxon>Spirochaetia</taxon>
        <taxon>Spirochaetales</taxon>
        <taxon>Borreliaceae</taxon>
        <taxon>Borreliella</taxon>
    </lineage>
</organism>
<feature type="non-terminal residue" evidence="2">
    <location>
        <position position="104"/>
    </location>
</feature>
<feature type="chain" id="PRO_5013132259" evidence="1">
    <location>
        <begin position="22"/>
        <end position="104"/>
    </location>
</feature>